<dbReference type="SUPFAM" id="SSF49344">
    <property type="entry name" value="CBD9-like"/>
    <property type="match status" value="1"/>
</dbReference>
<dbReference type="Gene3D" id="2.60.40.1190">
    <property type="match status" value="1"/>
</dbReference>
<dbReference type="EMBL" id="JACSOD020000452">
    <property type="protein sequence ID" value="MBM6498774.1"/>
    <property type="molecule type" value="Genomic_DNA"/>
</dbReference>
<protein>
    <submittedName>
        <fullName evidence="3">Carbohydrate binding family 9 domain-containing protein</fullName>
    </submittedName>
</protein>
<dbReference type="Pfam" id="PF19313">
    <property type="entry name" value="DUF5916"/>
    <property type="match status" value="1"/>
</dbReference>
<comment type="caution">
    <text evidence="3">The sequence shown here is derived from an EMBL/GenBank/DDBJ whole genome shotgun (WGS) entry which is preliminary data.</text>
</comment>
<name>A0ABS2CV59_9FLAO</name>
<accession>A0ABS2CV59</accession>
<feature type="domain" description="Carbohydrate-binding" evidence="1">
    <location>
        <begin position="36"/>
        <end position="190"/>
    </location>
</feature>
<dbReference type="InterPro" id="IPR010502">
    <property type="entry name" value="Carb-bd_dom_fam9"/>
</dbReference>
<evidence type="ECO:0000313" key="4">
    <source>
        <dbReference type="Proteomes" id="UP000759529"/>
    </source>
</evidence>
<sequence length="809" mass="94137">MPKTSYIFLPLLLFSSFIFGQKKTLQTKFITEKISIDAKLDEAAWTNAELANNFIEIFPTNGKPETPDRKSEVRILYDNEAIYVAAKLYDDPTKIMKELTQRDNFVSADHFGVWFNGYNDGQQEFRFFVSASGVQIDGVYTETFGEDFTWDAIWESETQITDFGWVVEMKIPYAALRFSTEKVQTWGLNLYREVRRDRQQFTWSLLDNKIVNESTQAGLLTGIENIETPTRLFLIPYSSFYLNANKTQKTIGEFKGGLDIKYGINDAFTLDAILIPDFGQTKFDNVELNLSAFEQQFVENRPFFTEGTDLFNKGNLLYTRRIGGEPSTYPTTGDDEEVTDYPLTVNLLNALKISGRTKSGLGIGVLNAVTEKTEATVKKTITNPDNSITTENRNVVVEPLANFNVLVLDQRFNQNSSVSLVNTNVTRNGEFRDANVSALVWDLNTTQNTYNLSGNYKYSYINEFGNQDNRKGYDSYLNFRKTSGKYRFSLAGQYVSDDYDNNDLGINFQTHYHSVYGNVNYRILKPNELFNSFTAGLTQYYEFDNRTGMLQANRLNLLFNTENKKNDFLGFAINTRPFVTYDFYEPRSENEKRFVQIPEQIQFYFFLSQNYNRKLAIDFNPYFTFLNERERVVYNIFFSPRYRINDKITIIYGLTYNRQNNNTGWVAFDDDDNTIFARRNRISVTNTIQGKYTLNNKMNFNLLVRHYWSYVTNKRYLTLLDDGTFADNFAFTENLNQNFNTWNLDLSYSWWFAPGSQVSVMYRNSSSLFSREFDRSFNTNLKDAIDNNNLNHIFSVSLRYFIDYNSLKK</sequence>
<gene>
    <name evidence="3" type="ORF">H9X54_005585</name>
</gene>
<dbReference type="Pfam" id="PF06452">
    <property type="entry name" value="CBM9_1"/>
    <property type="match status" value="1"/>
</dbReference>
<dbReference type="Proteomes" id="UP000759529">
    <property type="component" value="Unassembled WGS sequence"/>
</dbReference>
<dbReference type="RefSeq" id="WP_187658176.1">
    <property type="nucleotide sequence ID" value="NZ_JACSOD020000452.1"/>
</dbReference>
<dbReference type="CDD" id="cd09618">
    <property type="entry name" value="CBM9_like_2"/>
    <property type="match status" value="1"/>
</dbReference>
<evidence type="ECO:0000259" key="1">
    <source>
        <dbReference type="Pfam" id="PF06452"/>
    </source>
</evidence>
<organism evidence="3 4">
    <name type="scientific">Flavobacterium macrobrachii</name>
    <dbReference type="NCBI Taxonomy" id="591204"/>
    <lineage>
        <taxon>Bacteria</taxon>
        <taxon>Pseudomonadati</taxon>
        <taxon>Bacteroidota</taxon>
        <taxon>Flavobacteriia</taxon>
        <taxon>Flavobacteriales</taxon>
        <taxon>Flavobacteriaceae</taxon>
        <taxon>Flavobacterium</taxon>
    </lineage>
</organism>
<evidence type="ECO:0000313" key="3">
    <source>
        <dbReference type="EMBL" id="MBM6498774.1"/>
    </source>
</evidence>
<reference evidence="3 4" key="1">
    <citation type="submission" date="2021-02" db="EMBL/GenBank/DDBJ databases">
        <authorList>
            <person name="Jung H.S."/>
            <person name="Chun B.H."/>
            <person name="Jeon C.O."/>
        </authorList>
    </citation>
    <scope>NUCLEOTIDE SEQUENCE [LARGE SCALE GENOMIC DNA]</scope>
    <source>
        <strain evidence="3 4">LMG 25203</strain>
    </source>
</reference>
<feature type="domain" description="DUF5916" evidence="2">
    <location>
        <begin position="228"/>
        <end position="809"/>
    </location>
</feature>
<evidence type="ECO:0000259" key="2">
    <source>
        <dbReference type="Pfam" id="PF19313"/>
    </source>
</evidence>
<keyword evidence="4" id="KW-1185">Reference proteome</keyword>
<proteinExistence type="predicted"/>
<dbReference type="InterPro" id="IPR045670">
    <property type="entry name" value="DUF5916"/>
</dbReference>